<protein>
    <recommendedName>
        <fullName evidence="3">DNA topoisomerase (ATP-hydrolyzing)</fullName>
        <ecNumber evidence="3">5.6.2.2</ecNumber>
    </recommendedName>
</protein>
<dbReference type="RefSeq" id="WP_191748543.1">
    <property type="nucleotide sequence ID" value="NZ_JACSQZ010000008.1"/>
</dbReference>
<dbReference type="Proteomes" id="UP000640335">
    <property type="component" value="Unassembled WGS sequence"/>
</dbReference>
<dbReference type="Gene3D" id="2.120.10.90">
    <property type="entry name" value="DNA gyrase/topoisomerase IV, subunit A, C-terminal"/>
    <property type="match status" value="2"/>
</dbReference>
<feature type="active site" description="O-(5'-phospho-DNA)-tyrosine intermediate" evidence="7">
    <location>
        <position position="128"/>
    </location>
</feature>
<evidence type="ECO:0000259" key="9">
    <source>
        <dbReference type="PROSITE" id="PS52040"/>
    </source>
</evidence>
<dbReference type="Pfam" id="PF00521">
    <property type="entry name" value="DNA_topoisoIV"/>
    <property type="match status" value="1"/>
</dbReference>
<keyword evidence="11" id="KW-1185">Reference proteome</keyword>
<comment type="catalytic activity">
    <reaction evidence="1 7">
        <text>ATP-dependent breakage, passage and rejoining of double-stranded DNA.</text>
        <dbReference type="EC" id="5.6.2.2"/>
    </reaction>
</comment>
<accession>A0ABR8Q181</accession>
<evidence type="ECO:0000256" key="2">
    <source>
        <dbReference type="ARBA" id="ARBA00008263"/>
    </source>
</evidence>
<organism evidence="10 11">
    <name type="scientific">Clostridium gallinarum</name>
    <dbReference type="NCBI Taxonomy" id="2762246"/>
    <lineage>
        <taxon>Bacteria</taxon>
        <taxon>Bacillati</taxon>
        <taxon>Bacillota</taxon>
        <taxon>Clostridia</taxon>
        <taxon>Eubacteriales</taxon>
        <taxon>Clostridiaceae</taxon>
        <taxon>Clostridium</taxon>
    </lineage>
</organism>
<proteinExistence type="inferred from homology"/>
<comment type="similarity">
    <text evidence="2">Belongs to the type II topoisomerase GyrA/ParC subunit family.</text>
</comment>
<evidence type="ECO:0000256" key="1">
    <source>
        <dbReference type="ARBA" id="ARBA00000185"/>
    </source>
</evidence>
<dbReference type="Gene3D" id="3.30.1360.40">
    <property type="match status" value="1"/>
</dbReference>
<evidence type="ECO:0000313" key="10">
    <source>
        <dbReference type="EMBL" id="MBD7914170.1"/>
    </source>
</evidence>
<dbReference type="NCBIfam" id="NF004044">
    <property type="entry name" value="PRK05561.1"/>
    <property type="match status" value="1"/>
</dbReference>
<dbReference type="InterPro" id="IPR013757">
    <property type="entry name" value="Topo_IIA_A_a_sf"/>
</dbReference>
<evidence type="ECO:0000256" key="7">
    <source>
        <dbReference type="PROSITE-ProRule" id="PRU01384"/>
    </source>
</evidence>
<keyword evidence="6 7" id="KW-0413">Isomerase</keyword>
<dbReference type="EMBL" id="JACSQZ010000008">
    <property type="protein sequence ID" value="MBD7914170.1"/>
    <property type="molecule type" value="Genomic_DNA"/>
</dbReference>
<dbReference type="PROSITE" id="PS52040">
    <property type="entry name" value="TOPO_IIA"/>
    <property type="match status" value="1"/>
</dbReference>
<dbReference type="InterPro" id="IPR035516">
    <property type="entry name" value="Gyrase/topoIV_suA_C"/>
</dbReference>
<keyword evidence="5 7" id="KW-0238">DNA-binding</keyword>
<dbReference type="InterPro" id="IPR013760">
    <property type="entry name" value="Topo_IIA-like_dom_sf"/>
</dbReference>
<evidence type="ECO:0000256" key="6">
    <source>
        <dbReference type="ARBA" id="ARBA00023235"/>
    </source>
</evidence>
<dbReference type="SUPFAM" id="SSF101904">
    <property type="entry name" value="GyrA/ParC C-terminal domain-like"/>
    <property type="match status" value="2"/>
</dbReference>
<gene>
    <name evidence="10" type="ORF">H9660_03330</name>
</gene>
<evidence type="ECO:0000256" key="3">
    <source>
        <dbReference type="ARBA" id="ARBA00012895"/>
    </source>
</evidence>
<reference evidence="10 11" key="1">
    <citation type="submission" date="2020-08" db="EMBL/GenBank/DDBJ databases">
        <title>A Genomic Blueprint of the Chicken Gut Microbiome.</title>
        <authorList>
            <person name="Gilroy R."/>
            <person name="Ravi A."/>
            <person name="Getino M."/>
            <person name="Pursley I."/>
            <person name="Horton D.L."/>
            <person name="Alikhan N.-F."/>
            <person name="Baker D."/>
            <person name="Gharbi K."/>
            <person name="Hall N."/>
            <person name="Watson M."/>
            <person name="Adriaenssens E.M."/>
            <person name="Foster-Nyarko E."/>
            <person name="Jarju S."/>
            <person name="Secka A."/>
            <person name="Antonio M."/>
            <person name="Oren A."/>
            <person name="Chaudhuri R."/>
            <person name="La Ragione R.M."/>
            <person name="Hildebrand F."/>
            <person name="Pallen M.J."/>
        </authorList>
    </citation>
    <scope>NUCLEOTIDE SEQUENCE [LARGE SCALE GENOMIC DNA]</scope>
    <source>
        <strain evidence="10 11">Sa3CUN1</strain>
    </source>
</reference>
<dbReference type="Pfam" id="PF03989">
    <property type="entry name" value="DNA_gyraseA_C"/>
    <property type="match status" value="7"/>
</dbReference>
<dbReference type="InterPro" id="IPR002205">
    <property type="entry name" value="Topo_IIA_dom_A"/>
</dbReference>
<dbReference type="Gene3D" id="1.10.268.10">
    <property type="entry name" value="Topoisomerase, domain 3"/>
    <property type="match status" value="1"/>
</dbReference>
<feature type="coiled-coil region" evidence="8">
    <location>
        <begin position="449"/>
        <end position="490"/>
    </location>
</feature>
<dbReference type="EC" id="5.6.2.2" evidence="3"/>
<sequence>MAKKVNEIPKDNNIIRVPLEEAMPDNYLPYAIEVAKDRALPDVRDGLKPVHRRILYGAYQLKAFPDRPYYKSARIVGDILGKYHPHGDTSVYESMVIMAQNFSTREQLIDGHGNWGSMDGDGAAAMRYTEARLAPIAMEMLRDIDKNTVDMIPNYSDSELEPKVLPSRYPNLLVNGSFGIAVGLATNIPPHNLKEVIDGVLAYIDNNEITTKELMNHIKGPDLPTGGILIGENSILSAYEAGEGKVTLRAKTSIEKLDNGRIGIVITEFPFRRNKAKLLQTISEMTGDKKHAKALESIIDIRDETDRSGVRSVIELRKSADEETADKVLKYLFKRTDLQCNLSFNMVALADGKPQTMGLKTIIEHYVNHQREIIIRRTKRELEASEKRFHIVEGFIKAIDVLDEIIKTIRESKSKKDAGVNLINNFGFTEMQSEAILELMLYRLTGLEIKVFQKEYAELEKTIKRLKKILSEEKELLRVIKSELSEVSEKYGNPRKTAIIKDDNEAKIDVEELIVVEDVMVTLSKDGFIKRIPIKTYNRLNANPEDIEYREGDELKFLFNSNTTENIVIFTNKGNMYQTKGINIPEAKWKDKGERVDSIIKTLNLEDESIVYSASIGSFMPNKYIQFITSKGGIKRSSLDKFQTNYSKLQALKLKDFEEVVDVIILNEDEKKEFIEFETKEGLNFNIQIPEIEDSPRNILPIAMFNLISKDEVIKVRYLDRMEFVDFSIGITAKGNIKAFNSIKKNDNLKVNTNSLSNILLFTNSGKVFKIPAFLLSGVNKEEIPLEKIIDNLEKGEKVIKILSVNSFKRSKFIYFFTKKGMIKKTSIKEFDGSYLVQSAYKFKYDNDELVSVEVYNENDVEIMIITKKGMGIKFLSSNINPMGKVASGVTGISLKEEDEVIYGKVIGGNTNDLSEIAIASDEKIILVSKNKEKKEIYLEEVKLQNRAGKGSNIMTLVLDDEIKEII</sequence>
<dbReference type="CDD" id="cd00187">
    <property type="entry name" value="TOP4c"/>
    <property type="match status" value="1"/>
</dbReference>
<dbReference type="InterPro" id="IPR013758">
    <property type="entry name" value="Topo_IIA_A/C_ab"/>
</dbReference>
<feature type="domain" description="Topo IIA-type catalytic" evidence="9">
    <location>
        <begin position="40"/>
        <end position="513"/>
    </location>
</feature>
<evidence type="ECO:0000256" key="5">
    <source>
        <dbReference type="ARBA" id="ARBA00023125"/>
    </source>
</evidence>
<dbReference type="InterPro" id="IPR006691">
    <property type="entry name" value="GyrA/parC_rep"/>
</dbReference>
<dbReference type="PANTHER" id="PTHR43493:SF5">
    <property type="entry name" value="DNA GYRASE SUBUNIT A, CHLOROPLASTIC_MITOCHONDRIAL"/>
    <property type="match status" value="1"/>
</dbReference>
<comment type="caution">
    <text evidence="10">The sequence shown here is derived from an EMBL/GenBank/DDBJ whole genome shotgun (WGS) entry which is preliminary data.</text>
</comment>
<dbReference type="InterPro" id="IPR050220">
    <property type="entry name" value="Type_II_DNA_Topoisomerases"/>
</dbReference>
<dbReference type="PANTHER" id="PTHR43493">
    <property type="entry name" value="DNA GYRASE/TOPOISOMERASE SUBUNIT A"/>
    <property type="match status" value="1"/>
</dbReference>
<evidence type="ECO:0000313" key="11">
    <source>
        <dbReference type="Proteomes" id="UP000640335"/>
    </source>
</evidence>
<keyword evidence="8" id="KW-0175">Coiled coil</keyword>
<dbReference type="SMART" id="SM00434">
    <property type="entry name" value="TOP4c"/>
    <property type="match status" value="1"/>
</dbReference>
<keyword evidence="4 7" id="KW-0799">Topoisomerase</keyword>
<evidence type="ECO:0000256" key="8">
    <source>
        <dbReference type="SAM" id="Coils"/>
    </source>
</evidence>
<name>A0ABR8Q181_9CLOT</name>
<dbReference type="SUPFAM" id="SSF56719">
    <property type="entry name" value="Type II DNA topoisomerase"/>
    <property type="match status" value="1"/>
</dbReference>
<evidence type="ECO:0000256" key="4">
    <source>
        <dbReference type="ARBA" id="ARBA00023029"/>
    </source>
</evidence>
<dbReference type="NCBIfam" id="NF010586">
    <property type="entry name" value="PRK13979.1"/>
    <property type="match status" value="1"/>
</dbReference>
<dbReference type="Gene3D" id="3.90.199.10">
    <property type="entry name" value="Topoisomerase II, domain 5"/>
    <property type="match status" value="1"/>
</dbReference>